<sequence length="1091" mass="121516">MPPNLPVPSKAALTALQGLVVGTTCTIAIIAEDRRRRINSVLRIVENGERLKSCRQYRPGGGRTRLRVLQERAVQVDEEPIVLSPADGRGGSGGACLEKQEKRDAGVEDEVGGGRGDVELVAEPPELDPFAEFNAAAWRDGREEGVKRSVTVPEWYREHQASTKARSFRDISSIQRKATTGAGVPDVPTNTVSTTQLEGKTAGQNTDPTASLLWLNTVQSLQFPSTIKILRLIQEACISKNATRLGHVVQFVLENSESAIAGQPGWLSGTALLCRTCQEAGMLEEAGNVLARVLRSGKINEIDYYAFEPSSLIRSLLAHAETLKSNQGARLRILDLAAVVYRPKLADRTPVVDPGLHETGRRLLEARFAADHLINGREIYRRCHGYALRMGDATPEFTHWYLTKLAEQHSYKMAIQIFRFNYANCMPDSVSLYDIARLAVDCVEKAHNHRADDVLHTLRKLYRGIDFKMPSELATRLLVAYWRRNKDFGGTQRLFDTLGEEAGIEKEVLYPDALYRVMVEISLEAGEEALAEWYFEKSAADGFVVFEDVRMLGVFARHYAAGGDWEAVRAIFDRMKVEEDDPEGMKNYSQVFVPVLKAYADGHTVEETDGFLRGYVEGLGVPLNNYIFSVMGAKYAKGRDVGRMVEWLEYCTGLGFEVDAAFSNVILTVLRREWKMPFRDLRTLYRKLRLLSPKFADRYTETVMVRAALGDGSGGRATRGRLLSLRVERNILPHKGKCADARELALVMKEHLTYGHPRVALRMYRVSRHEGMDVSQGTLRLAVQAQLQAEPDSYQDAYELVRDAQDNGLETEGIINYIVGWKIRNLFTDMKRERKAWHPSRMLMVVQDSLRGMEELGINPTDTALHQAARICLTMRFYSGAIVYAAHAAKAKGESPCYNLANFGIILSAATKLLDVARLKLAIGRALSSSYKEDTACLNMLKTAFTYVKRFEPNPESTTAKSKQEQAYEVLEKAIKAIVEAREILRVDAARLGTDALRVMKESALAAGYPPVDFDEIPWLNSTYGKEGTIESGDGSHLVLTQGVRGGGGGAVVQYIYTKHIALSGGFWELGDSKKGNKCNLKSLTNMIIFE</sequence>
<dbReference type="Proteomes" id="UP000280685">
    <property type="component" value="Chromosome 6"/>
</dbReference>
<reference evidence="2" key="1">
    <citation type="submission" date="2018-02" db="EMBL/GenBank/DDBJ databases">
        <authorList>
            <person name="Silar P."/>
        </authorList>
    </citation>
    <scope>NUCLEOTIDE SEQUENCE [LARGE SCALE GENOMIC DNA]</scope>
    <source>
        <strain evidence="2">T</strain>
    </source>
</reference>
<dbReference type="EMBL" id="LR026969">
    <property type="protein sequence ID" value="VBB83833.1"/>
    <property type="molecule type" value="Genomic_DNA"/>
</dbReference>
<proteinExistence type="predicted"/>
<protein>
    <recommendedName>
        <fullName evidence="4">Pentatricopeptide repeat-containing protein</fullName>
    </recommendedName>
</protein>
<dbReference type="Gene3D" id="1.25.40.10">
    <property type="entry name" value="Tetratricopeptide repeat domain"/>
    <property type="match status" value="1"/>
</dbReference>
<gene>
    <name evidence="2" type="ORF">PODCO_605950</name>
</gene>
<evidence type="ECO:0000313" key="3">
    <source>
        <dbReference type="Proteomes" id="UP000280685"/>
    </source>
</evidence>
<keyword evidence="3" id="KW-1185">Reference proteome</keyword>
<feature type="compositionally biased region" description="Polar residues" evidence="1">
    <location>
        <begin position="188"/>
        <end position="205"/>
    </location>
</feature>
<evidence type="ECO:0000256" key="1">
    <source>
        <dbReference type="SAM" id="MobiDB-lite"/>
    </source>
</evidence>
<dbReference type="InterPro" id="IPR011990">
    <property type="entry name" value="TPR-like_helical_dom_sf"/>
</dbReference>
<feature type="region of interest" description="Disordered" evidence="1">
    <location>
        <begin position="179"/>
        <end position="205"/>
    </location>
</feature>
<organism evidence="2 3">
    <name type="scientific">Podospora comata</name>
    <dbReference type="NCBI Taxonomy" id="48703"/>
    <lineage>
        <taxon>Eukaryota</taxon>
        <taxon>Fungi</taxon>
        <taxon>Dikarya</taxon>
        <taxon>Ascomycota</taxon>
        <taxon>Pezizomycotina</taxon>
        <taxon>Sordariomycetes</taxon>
        <taxon>Sordariomycetidae</taxon>
        <taxon>Sordariales</taxon>
        <taxon>Podosporaceae</taxon>
        <taxon>Podospora</taxon>
    </lineage>
</organism>
<evidence type="ECO:0000313" key="2">
    <source>
        <dbReference type="EMBL" id="VBB83833.1"/>
    </source>
</evidence>
<name>A0ABY6SH85_PODCO</name>
<evidence type="ECO:0008006" key="4">
    <source>
        <dbReference type="Google" id="ProtNLM"/>
    </source>
</evidence>
<accession>A0ABY6SH85</accession>